<sequence length="75" mass="8661">MCVISVRTTEEERNMIKTYAEFFGMTLSEFVKTSAIEKIEDLLDLQAIEEYEKYIRQGNNKIVAHDDILSEAGLK</sequence>
<evidence type="ECO:0000313" key="1">
    <source>
        <dbReference type="EMBL" id="QNN60237.1"/>
    </source>
</evidence>
<dbReference type="Pfam" id="PF19807">
    <property type="entry name" value="DUF6290"/>
    <property type="match status" value="1"/>
</dbReference>
<dbReference type="EMBL" id="CP060715">
    <property type="protein sequence ID" value="QNN60237.1"/>
    <property type="molecule type" value="Genomic_DNA"/>
</dbReference>
<name>A0A7G9RXB2_9FIRM</name>
<dbReference type="InterPro" id="IPR046257">
    <property type="entry name" value="DUF6290"/>
</dbReference>
<organism evidence="1 2">
    <name type="scientific">Erysipelothrix inopinata</name>
    <dbReference type="NCBI Taxonomy" id="225084"/>
    <lineage>
        <taxon>Bacteria</taxon>
        <taxon>Bacillati</taxon>
        <taxon>Bacillota</taxon>
        <taxon>Erysipelotrichia</taxon>
        <taxon>Erysipelotrichales</taxon>
        <taxon>Erysipelotrichaceae</taxon>
        <taxon>Erysipelothrix</taxon>
    </lineage>
</organism>
<dbReference type="Gene3D" id="1.20.5.780">
    <property type="entry name" value="Single helix bin"/>
    <property type="match status" value="1"/>
</dbReference>
<dbReference type="KEGG" id="eio:H9L01_07645"/>
<gene>
    <name evidence="1" type="ORF">H9L01_07645</name>
</gene>
<evidence type="ECO:0000313" key="2">
    <source>
        <dbReference type="Proteomes" id="UP000515928"/>
    </source>
</evidence>
<proteinExistence type="predicted"/>
<accession>A0A7G9RXB2</accession>
<dbReference type="RefSeq" id="WP_187533369.1">
    <property type="nucleotide sequence ID" value="NZ_CBCSHU010000018.1"/>
</dbReference>
<dbReference type="NCBIfam" id="NF046040">
    <property type="entry name" value="RelB_antitoxin"/>
    <property type="match status" value="1"/>
</dbReference>
<dbReference type="AlphaFoldDB" id="A0A7G9RXB2"/>
<reference evidence="1 2" key="1">
    <citation type="submission" date="2020-08" db="EMBL/GenBank/DDBJ databases">
        <title>Genome sequence of Erysipelothrix inopinata DSM 15511T.</title>
        <authorList>
            <person name="Hyun D.-W."/>
            <person name="Bae J.-W."/>
        </authorList>
    </citation>
    <scope>NUCLEOTIDE SEQUENCE [LARGE SCALE GENOMIC DNA]</scope>
    <source>
        <strain evidence="1 2">DSM 15511</strain>
    </source>
</reference>
<dbReference type="Proteomes" id="UP000515928">
    <property type="component" value="Chromosome"/>
</dbReference>
<keyword evidence="2" id="KW-1185">Reference proteome</keyword>
<protein>
    <submittedName>
        <fullName evidence="1">DUF1778 domain-containing protein</fullName>
    </submittedName>
</protein>